<feature type="chain" id="PRO_5042983001" description="Secreted protein" evidence="1">
    <location>
        <begin position="24"/>
        <end position="108"/>
    </location>
</feature>
<keyword evidence="1" id="KW-0732">Signal</keyword>
<evidence type="ECO:0000313" key="3">
    <source>
        <dbReference type="Proteomes" id="UP001367676"/>
    </source>
</evidence>
<dbReference type="Proteomes" id="UP001367676">
    <property type="component" value="Unassembled WGS sequence"/>
</dbReference>
<evidence type="ECO:0000256" key="1">
    <source>
        <dbReference type="SAM" id="SignalP"/>
    </source>
</evidence>
<evidence type="ECO:0008006" key="4">
    <source>
        <dbReference type="Google" id="ProtNLM"/>
    </source>
</evidence>
<organism evidence="2 3">
    <name type="scientific">Parthenolecanium corni</name>
    <dbReference type="NCBI Taxonomy" id="536013"/>
    <lineage>
        <taxon>Eukaryota</taxon>
        <taxon>Metazoa</taxon>
        <taxon>Ecdysozoa</taxon>
        <taxon>Arthropoda</taxon>
        <taxon>Hexapoda</taxon>
        <taxon>Insecta</taxon>
        <taxon>Pterygota</taxon>
        <taxon>Neoptera</taxon>
        <taxon>Paraneoptera</taxon>
        <taxon>Hemiptera</taxon>
        <taxon>Sternorrhyncha</taxon>
        <taxon>Coccoidea</taxon>
        <taxon>Coccidae</taxon>
        <taxon>Parthenolecanium</taxon>
    </lineage>
</organism>
<dbReference type="AlphaFoldDB" id="A0AAN9T9R0"/>
<proteinExistence type="predicted"/>
<protein>
    <recommendedName>
        <fullName evidence="4">Secreted protein</fullName>
    </recommendedName>
</protein>
<comment type="caution">
    <text evidence="2">The sequence shown here is derived from an EMBL/GenBank/DDBJ whole genome shotgun (WGS) entry which is preliminary data.</text>
</comment>
<dbReference type="EMBL" id="JBBCAQ010000037">
    <property type="protein sequence ID" value="KAK7574458.1"/>
    <property type="molecule type" value="Genomic_DNA"/>
</dbReference>
<accession>A0AAN9T9R0</accession>
<sequence>MLRRLWLLTITARFKLLYSKAAAKGWNRSPAQPLITSGEGSITSKATVGEKADILKLSHFPSSCLNFRLDVSFFVQLSHFSSSCLNFRLTVPIFVQMSHSSSSCLDEN</sequence>
<name>A0AAN9T9R0_9HEMI</name>
<feature type="signal peptide" evidence="1">
    <location>
        <begin position="1"/>
        <end position="23"/>
    </location>
</feature>
<reference evidence="2 3" key="1">
    <citation type="submission" date="2024-03" db="EMBL/GenBank/DDBJ databases">
        <title>Adaptation during the transition from Ophiocordyceps entomopathogen to insect associate is accompanied by gene loss and intensified selection.</title>
        <authorList>
            <person name="Ward C.M."/>
            <person name="Onetto C.A."/>
            <person name="Borneman A.R."/>
        </authorList>
    </citation>
    <scope>NUCLEOTIDE SEQUENCE [LARGE SCALE GENOMIC DNA]</scope>
    <source>
        <strain evidence="2">AWRI1</strain>
        <tissue evidence="2">Single Adult Female</tissue>
    </source>
</reference>
<evidence type="ECO:0000313" key="2">
    <source>
        <dbReference type="EMBL" id="KAK7574458.1"/>
    </source>
</evidence>
<keyword evidence="3" id="KW-1185">Reference proteome</keyword>
<gene>
    <name evidence="2" type="ORF">V9T40_011649</name>
</gene>